<comment type="caution">
    <text evidence="4">The sequence shown here is derived from an EMBL/GenBank/DDBJ whole genome shotgun (WGS) entry which is preliminary data.</text>
</comment>
<dbReference type="InterPro" id="IPR028098">
    <property type="entry name" value="Glyco_trans_4-like_N"/>
</dbReference>
<dbReference type="Gene3D" id="3.40.50.2000">
    <property type="entry name" value="Glycogen Phosphorylase B"/>
    <property type="match status" value="2"/>
</dbReference>
<dbReference type="InterPro" id="IPR001296">
    <property type="entry name" value="Glyco_trans_1"/>
</dbReference>
<dbReference type="Pfam" id="PF13439">
    <property type="entry name" value="Glyco_transf_4"/>
    <property type="match status" value="1"/>
</dbReference>
<dbReference type="RefSeq" id="WP_016548283.1">
    <property type="nucleotide sequence ID" value="NZ_AKWZ02000002.1"/>
</dbReference>
<evidence type="ECO:0000256" key="1">
    <source>
        <dbReference type="ARBA" id="ARBA00022679"/>
    </source>
</evidence>
<keyword evidence="5" id="KW-1185">Reference proteome</keyword>
<dbReference type="EMBL" id="AKWZ02000002">
    <property type="protein sequence ID" value="EPG76179.1"/>
    <property type="molecule type" value="Genomic_DNA"/>
</dbReference>
<dbReference type="Pfam" id="PF00534">
    <property type="entry name" value="Glycos_transf_1"/>
    <property type="match status" value="1"/>
</dbReference>
<proteinExistence type="predicted"/>
<dbReference type="PANTHER" id="PTHR46401">
    <property type="entry name" value="GLYCOSYLTRANSFERASE WBBK-RELATED"/>
    <property type="match status" value="1"/>
</dbReference>
<reference evidence="4" key="1">
    <citation type="submission" date="2013-04" db="EMBL/GenBank/DDBJ databases">
        <authorList>
            <person name="Harkins D.M."/>
            <person name="Durkin A.S."/>
            <person name="Selengut J.D."/>
            <person name="Sanka R."/>
            <person name="DePew J."/>
            <person name="Purushe J."/>
            <person name="Ahmed A."/>
            <person name="van der Linden H."/>
            <person name="Goris M.G.A."/>
            <person name="Hartskeerl R.A."/>
            <person name="Vinetz J.M."/>
            <person name="Sutton G.G."/>
            <person name="Nelson W.C."/>
            <person name="Fouts D.E."/>
        </authorList>
    </citation>
    <scope>NUCLEOTIDE SEQUENCE [LARGE SCALE GENOMIC DNA]</scope>
    <source>
        <strain evidence="4">BUT 6</strain>
    </source>
</reference>
<dbReference type="AlphaFoldDB" id="S3V692"/>
<dbReference type="GO" id="GO:0009103">
    <property type="term" value="P:lipopolysaccharide biosynthetic process"/>
    <property type="evidence" value="ECO:0007669"/>
    <property type="project" value="TreeGrafter"/>
</dbReference>
<dbReference type="EC" id="2.4.-.-" evidence="4"/>
<organism evidence="4 5">
    <name type="scientific">Leptospira fainei serovar Hurstbridge str. BUT 6</name>
    <dbReference type="NCBI Taxonomy" id="1193011"/>
    <lineage>
        <taxon>Bacteria</taxon>
        <taxon>Pseudomonadati</taxon>
        <taxon>Spirochaetota</taxon>
        <taxon>Spirochaetia</taxon>
        <taxon>Leptospirales</taxon>
        <taxon>Leptospiraceae</taxon>
        <taxon>Leptospira</taxon>
    </lineage>
</organism>
<feature type="domain" description="Glycosyltransferase subfamily 4-like N-terminal" evidence="3">
    <location>
        <begin position="16"/>
        <end position="182"/>
    </location>
</feature>
<dbReference type="SUPFAM" id="SSF53756">
    <property type="entry name" value="UDP-Glycosyltransferase/glycogen phosphorylase"/>
    <property type="match status" value="1"/>
</dbReference>
<dbReference type="STRING" id="1193011.LEP1GSC058_0779"/>
<dbReference type="Proteomes" id="UP000014540">
    <property type="component" value="Unassembled WGS sequence"/>
</dbReference>
<accession>S3V692</accession>
<sequence length="376" mass="43623">MMKVLFDHQIFSLQRYGGISRYFSNLIQGFRTDSSFGIEAELSLEFSSNEYVREVWNPQFYNRLFPHDFKIPGKRRLLRYVNLPFSLASLISNEFDVFHPTYYFPYFLPFLKDKPFVLTVYDLIHEKYPNDFKNDRTTYYKPTLIEKAARIIAISECTKRDLLKTYKIPEEKIETVLLSIDPAVKFLRQERVSLPEGKCILFVGGRGTYKNFQFLLEYLPIFLKENPDSFLFCAGGGGFNRIEIEKIRKANMETRIIQMDVDDAQLRYLYQNAYVFIFPSLYEGFGLPVLESMANGCVPLLANRSSLPEVGGDAAFYFDPESGASFLESLEEAWKDGPKRTRILRLATSRILDFSLKKMATGTANVYRAVAFDKTY</sequence>
<dbReference type="OrthoDB" id="9797829at2"/>
<gene>
    <name evidence="4" type="ORF">LEP1GSC058_0779</name>
</gene>
<evidence type="ECO:0000259" key="2">
    <source>
        <dbReference type="Pfam" id="PF00534"/>
    </source>
</evidence>
<name>S3V692_9LEPT</name>
<dbReference type="GO" id="GO:0016757">
    <property type="term" value="F:glycosyltransferase activity"/>
    <property type="evidence" value="ECO:0007669"/>
    <property type="project" value="UniProtKB-KW"/>
</dbReference>
<dbReference type="CDD" id="cd03809">
    <property type="entry name" value="GT4_MtfB-like"/>
    <property type="match status" value="1"/>
</dbReference>
<evidence type="ECO:0000313" key="4">
    <source>
        <dbReference type="EMBL" id="EPG76179.1"/>
    </source>
</evidence>
<evidence type="ECO:0000313" key="5">
    <source>
        <dbReference type="Proteomes" id="UP000014540"/>
    </source>
</evidence>
<protein>
    <submittedName>
        <fullName evidence="4">Glycosyltransferase, group 1 family protein</fullName>
        <ecNumber evidence="4">2.4.-.-</ecNumber>
    </submittedName>
</protein>
<keyword evidence="1 4" id="KW-0808">Transferase</keyword>
<keyword evidence="4" id="KW-0328">Glycosyltransferase</keyword>
<dbReference type="PANTHER" id="PTHR46401:SF2">
    <property type="entry name" value="GLYCOSYLTRANSFERASE WBBK-RELATED"/>
    <property type="match status" value="1"/>
</dbReference>
<evidence type="ECO:0000259" key="3">
    <source>
        <dbReference type="Pfam" id="PF13439"/>
    </source>
</evidence>
<feature type="domain" description="Glycosyl transferase family 1" evidence="2">
    <location>
        <begin position="189"/>
        <end position="343"/>
    </location>
</feature>